<dbReference type="EMBL" id="JAWWNJ010000166">
    <property type="protein sequence ID" value="KAK6977691.1"/>
    <property type="molecule type" value="Genomic_DNA"/>
</dbReference>
<gene>
    <name evidence="4" type="ORF">R3P38DRAFT_3377284</name>
</gene>
<protein>
    <recommendedName>
        <fullName evidence="3">DUF6535 domain-containing protein</fullName>
    </recommendedName>
</protein>
<keyword evidence="2" id="KW-0472">Membrane</keyword>
<evidence type="ECO:0000256" key="1">
    <source>
        <dbReference type="SAM" id="MobiDB-lite"/>
    </source>
</evidence>
<feature type="domain" description="DUF6535" evidence="3">
    <location>
        <begin position="138"/>
        <end position="232"/>
    </location>
</feature>
<reference evidence="4 5" key="1">
    <citation type="journal article" date="2024" name="J Genomics">
        <title>Draft genome sequencing and assembly of Favolaschia claudopus CIRM-BRFM 2984 isolated from oak limbs.</title>
        <authorList>
            <person name="Navarro D."/>
            <person name="Drula E."/>
            <person name="Chaduli D."/>
            <person name="Cazenave R."/>
            <person name="Ahrendt S."/>
            <person name="Wang J."/>
            <person name="Lipzen A."/>
            <person name="Daum C."/>
            <person name="Barry K."/>
            <person name="Grigoriev I.V."/>
            <person name="Favel A."/>
            <person name="Rosso M.N."/>
            <person name="Martin F."/>
        </authorList>
    </citation>
    <scope>NUCLEOTIDE SEQUENCE [LARGE SCALE GENOMIC DNA]</scope>
    <source>
        <strain evidence="4 5">CIRM-BRFM 2984</strain>
    </source>
</reference>
<feature type="transmembrane region" description="Helical" evidence="2">
    <location>
        <begin position="150"/>
        <end position="168"/>
    </location>
</feature>
<organism evidence="4 5">
    <name type="scientific">Favolaschia claudopus</name>
    <dbReference type="NCBI Taxonomy" id="2862362"/>
    <lineage>
        <taxon>Eukaryota</taxon>
        <taxon>Fungi</taxon>
        <taxon>Dikarya</taxon>
        <taxon>Basidiomycota</taxon>
        <taxon>Agaricomycotina</taxon>
        <taxon>Agaricomycetes</taxon>
        <taxon>Agaricomycetidae</taxon>
        <taxon>Agaricales</taxon>
        <taxon>Marasmiineae</taxon>
        <taxon>Mycenaceae</taxon>
        <taxon>Favolaschia</taxon>
    </lineage>
</organism>
<keyword evidence="2" id="KW-0812">Transmembrane</keyword>
<name>A0AAV9ZBW4_9AGAR</name>
<sequence length="293" mass="32179">MIHRNISAARGAHPRACINNAAGLESLLTLTKCIENTASPPLIETERDSPSEAPKSHTDPAVETMSGNERLIQELKAGFSSLLEQQQNLKTKPPPTADKKTAFWNGYNALAKEYDDDFYAKYGSDLDTSLIFIQPEFESSPHPLTVIAQSLLYISLGSTLLVALLAVLGKQWLMYYRAAGERGTIEARGLERQRKLDGLKKWNFELIMQAFPLLLQFALFLFAAALSVYLWKIHQVLAGIVLGLTAAGTTAYLALLASTVFFKDSPFQTPLAPFLGTMLSFILSTAPSILPNT</sequence>
<feature type="transmembrane region" description="Helical" evidence="2">
    <location>
        <begin position="271"/>
        <end position="290"/>
    </location>
</feature>
<feature type="transmembrane region" description="Helical" evidence="2">
    <location>
        <begin position="237"/>
        <end position="262"/>
    </location>
</feature>
<evidence type="ECO:0000256" key="2">
    <source>
        <dbReference type="SAM" id="Phobius"/>
    </source>
</evidence>
<dbReference type="InterPro" id="IPR045338">
    <property type="entry name" value="DUF6535"/>
</dbReference>
<keyword evidence="2" id="KW-1133">Transmembrane helix</keyword>
<evidence type="ECO:0000313" key="4">
    <source>
        <dbReference type="EMBL" id="KAK6977691.1"/>
    </source>
</evidence>
<evidence type="ECO:0000259" key="3">
    <source>
        <dbReference type="Pfam" id="PF20153"/>
    </source>
</evidence>
<evidence type="ECO:0000313" key="5">
    <source>
        <dbReference type="Proteomes" id="UP001362999"/>
    </source>
</evidence>
<dbReference type="Pfam" id="PF20153">
    <property type="entry name" value="DUF6535"/>
    <property type="match status" value="1"/>
</dbReference>
<comment type="caution">
    <text evidence="4">The sequence shown here is derived from an EMBL/GenBank/DDBJ whole genome shotgun (WGS) entry which is preliminary data.</text>
</comment>
<dbReference type="AlphaFoldDB" id="A0AAV9ZBW4"/>
<keyword evidence="5" id="KW-1185">Reference proteome</keyword>
<feature type="compositionally biased region" description="Basic and acidic residues" evidence="1">
    <location>
        <begin position="44"/>
        <end position="60"/>
    </location>
</feature>
<dbReference type="Proteomes" id="UP001362999">
    <property type="component" value="Unassembled WGS sequence"/>
</dbReference>
<proteinExistence type="predicted"/>
<feature type="region of interest" description="Disordered" evidence="1">
    <location>
        <begin position="41"/>
        <end position="64"/>
    </location>
</feature>
<feature type="transmembrane region" description="Helical" evidence="2">
    <location>
        <begin position="210"/>
        <end position="231"/>
    </location>
</feature>
<accession>A0AAV9ZBW4</accession>